<dbReference type="GO" id="GO:0004493">
    <property type="term" value="F:methylmalonyl-CoA epimerase activity"/>
    <property type="evidence" value="ECO:0007669"/>
    <property type="project" value="TreeGrafter"/>
</dbReference>
<dbReference type="OrthoDB" id="9788468at2"/>
<dbReference type="GO" id="GO:0046872">
    <property type="term" value="F:metal ion binding"/>
    <property type="evidence" value="ECO:0007669"/>
    <property type="project" value="UniProtKB-KW"/>
</dbReference>
<keyword evidence="3" id="KW-0560">Oxidoreductase</keyword>
<reference evidence="3 4" key="1">
    <citation type="submission" date="2019-03" db="EMBL/GenBank/DDBJ databases">
        <title>Genomic Encyclopedia of Type Strains, Phase IV (KMG-IV): sequencing the most valuable type-strain genomes for metagenomic binning, comparative biology and taxonomic classification.</title>
        <authorList>
            <person name="Goeker M."/>
        </authorList>
    </citation>
    <scope>NUCLEOTIDE SEQUENCE [LARGE SCALE GENOMIC DNA]</scope>
    <source>
        <strain evidence="3 4">DSM 28697</strain>
    </source>
</reference>
<dbReference type="PANTHER" id="PTHR43048:SF3">
    <property type="entry name" value="METHYLMALONYL-COA EPIMERASE, MITOCHONDRIAL"/>
    <property type="match status" value="1"/>
</dbReference>
<keyword evidence="3" id="KW-0223">Dioxygenase</keyword>
<dbReference type="Gene3D" id="3.10.180.10">
    <property type="entry name" value="2,3-Dihydroxybiphenyl 1,2-Dioxygenase, domain 1"/>
    <property type="match status" value="1"/>
</dbReference>
<dbReference type="PANTHER" id="PTHR43048">
    <property type="entry name" value="METHYLMALONYL-COA EPIMERASE"/>
    <property type="match status" value="1"/>
</dbReference>
<protein>
    <submittedName>
        <fullName evidence="3">Glyoxalase/bleomycin resistance protein/dioxygenase superfamily protein</fullName>
    </submittedName>
</protein>
<evidence type="ECO:0000313" key="4">
    <source>
        <dbReference type="Proteomes" id="UP000295632"/>
    </source>
</evidence>
<organism evidence="3 4">
    <name type="scientific">Aureibacillus halotolerans</name>
    <dbReference type="NCBI Taxonomy" id="1508390"/>
    <lineage>
        <taxon>Bacteria</taxon>
        <taxon>Bacillati</taxon>
        <taxon>Bacillota</taxon>
        <taxon>Bacilli</taxon>
        <taxon>Bacillales</taxon>
        <taxon>Bacillaceae</taxon>
        <taxon>Aureibacillus</taxon>
    </lineage>
</organism>
<dbReference type="GO" id="GO:0051213">
    <property type="term" value="F:dioxygenase activity"/>
    <property type="evidence" value="ECO:0007669"/>
    <property type="project" value="UniProtKB-KW"/>
</dbReference>
<sequence length="159" mass="17674">MEQKGLGTNVVTQIGILVNDIETTANAYAKLFQMDVPKISWTDPGEVAQTEYKGEASQARAKLAFFSMGQVQIELIEPDLTPSVWRDALNEQGEGVHHIAFAIDGMSEKIQLFQENGAPLLQRGEFTGGRYAYLDTVPEFKVLIELLENDGQKSDKKVR</sequence>
<evidence type="ECO:0000259" key="2">
    <source>
        <dbReference type="PROSITE" id="PS51819"/>
    </source>
</evidence>
<gene>
    <name evidence="3" type="ORF">EV213_11473</name>
</gene>
<dbReference type="AlphaFoldDB" id="A0A4R6U263"/>
<keyword evidence="1" id="KW-0479">Metal-binding</keyword>
<name>A0A4R6U263_9BACI</name>
<dbReference type="InterPro" id="IPR029068">
    <property type="entry name" value="Glyas_Bleomycin-R_OHBP_Dase"/>
</dbReference>
<evidence type="ECO:0000256" key="1">
    <source>
        <dbReference type="ARBA" id="ARBA00022723"/>
    </source>
</evidence>
<dbReference type="GO" id="GO:0046491">
    <property type="term" value="P:L-methylmalonyl-CoA metabolic process"/>
    <property type="evidence" value="ECO:0007669"/>
    <property type="project" value="TreeGrafter"/>
</dbReference>
<comment type="caution">
    <text evidence="3">The sequence shown here is derived from an EMBL/GenBank/DDBJ whole genome shotgun (WGS) entry which is preliminary data.</text>
</comment>
<feature type="domain" description="VOC" evidence="2">
    <location>
        <begin position="10"/>
        <end position="149"/>
    </location>
</feature>
<dbReference type="RefSeq" id="WP_133581390.1">
    <property type="nucleotide sequence ID" value="NZ_SNYJ01000014.1"/>
</dbReference>
<dbReference type="PROSITE" id="PS51819">
    <property type="entry name" value="VOC"/>
    <property type="match status" value="1"/>
</dbReference>
<dbReference type="InterPro" id="IPR051785">
    <property type="entry name" value="MMCE/EMCE_epimerase"/>
</dbReference>
<keyword evidence="4" id="KW-1185">Reference proteome</keyword>
<accession>A0A4R6U263</accession>
<dbReference type="SUPFAM" id="SSF54593">
    <property type="entry name" value="Glyoxalase/Bleomycin resistance protein/Dihydroxybiphenyl dioxygenase"/>
    <property type="match status" value="1"/>
</dbReference>
<dbReference type="EMBL" id="SNYJ01000014">
    <property type="protein sequence ID" value="TDQ37194.1"/>
    <property type="molecule type" value="Genomic_DNA"/>
</dbReference>
<dbReference type="Proteomes" id="UP000295632">
    <property type="component" value="Unassembled WGS sequence"/>
</dbReference>
<dbReference type="Pfam" id="PF13669">
    <property type="entry name" value="Glyoxalase_4"/>
    <property type="match status" value="1"/>
</dbReference>
<dbReference type="InterPro" id="IPR037523">
    <property type="entry name" value="VOC_core"/>
</dbReference>
<evidence type="ECO:0000313" key="3">
    <source>
        <dbReference type="EMBL" id="TDQ37194.1"/>
    </source>
</evidence>
<proteinExistence type="predicted"/>